<dbReference type="InterPro" id="IPR041854">
    <property type="entry name" value="BFD-like_2Fe2S-bd_dom_sf"/>
</dbReference>
<dbReference type="Pfam" id="PF04324">
    <property type="entry name" value="Fer2_BFD"/>
    <property type="match status" value="1"/>
</dbReference>
<dbReference type="InterPro" id="IPR007419">
    <property type="entry name" value="BFD-like_2Fe2S-bd_dom"/>
</dbReference>
<dbReference type="EMBL" id="QEWP01000002">
    <property type="protein sequence ID" value="PWE00748.1"/>
    <property type="molecule type" value="Genomic_DNA"/>
</dbReference>
<proteinExistence type="predicted"/>
<dbReference type="RefSeq" id="WP_109263119.1">
    <property type="nucleotide sequence ID" value="NZ_QEWP01000002.1"/>
</dbReference>
<dbReference type="AlphaFoldDB" id="A0A2U2BCF4"/>
<gene>
    <name evidence="2" type="ORF">DDZ16_03910</name>
</gene>
<organism evidence="2 3">
    <name type="scientific">Marinilabilia rubra</name>
    <dbReference type="NCBI Taxonomy" id="2162893"/>
    <lineage>
        <taxon>Bacteria</taxon>
        <taxon>Pseudomonadati</taxon>
        <taxon>Bacteroidota</taxon>
        <taxon>Bacteroidia</taxon>
        <taxon>Marinilabiliales</taxon>
        <taxon>Marinilabiliaceae</taxon>
        <taxon>Marinilabilia</taxon>
    </lineage>
</organism>
<evidence type="ECO:0000313" key="2">
    <source>
        <dbReference type="EMBL" id="PWE00748.1"/>
    </source>
</evidence>
<comment type="caution">
    <text evidence="2">The sequence shown here is derived from an EMBL/GenBank/DDBJ whole genome shotgun (WGS) entry which is preliminary data.</text>
</comment>
<dbReference type="Proteomes" id="UP000244956">
    <property type="component" value="Unassembled WGS sequence"/>
</dbReference>
<feature type="domain" description="BFD-like [2Fe-2S]-binding" evidence="1">
    <location>
        <begin position="9"/>
        <end position="58"/>
    </location>
</feature>
<dbReference type="Gene3D" id="1.10.10.1100">
    <property type="entry name" value="BFD-like [2Fe-2S]-binding domain"/>
    <property type="match status" value="1"/>
</dbReference>
<dbReference type="OrthoDB" id="1117882at2"/>
<keyword evidence="3" id="KW-1185">Reference proteome</keyword>
<reference evidence="2 3" key="1">
    <citation type="submission" date="2018-05" db="EMBL/GenBank/DDBJ databases">
        <title>Marinilabilia rubrum sp. nov., isolated from saltern sediment.</title>
        <authorList>
            <person name="Zhang R."/>
        </authorList>
    </citation>
    <scope>NUCLEOTIDE SEQUENCE [LARGE SCALE GENOMIC DNA]</scope>
    <source>
        <strain evidence="2 3">WTE16</strain>
    </source>
</reference>
<protein>
    <submittedName>
        <fullName evidence="2">(2Fe-2S)-binding protein</fullName>
    </submittedName>
</protein>
<sequence>MSDFEGNDIVCRHMQLTKDEIVRTIREKNLTTFEEVQDETDAATICGSCAADIEAILEVELKKQESDGG</sequence>
<accession>A0A2U2BCF4</accession>
<evidence type="ECO:0000259" key="1">
    <source>
        <dbReference type="Pfam" id="PF04324"/>
    </source>
</evidence>
<name>A0A2U2BCF4_9BACT</name>
<evidence type="ECO:0000313" key="3">
    <source>
        <dbReference type="Proteomes" id="UP000244956"/>
    </source>
</evidence>